<dbReference type="NCBIfam" id="TIGR02393">
    <property type="entry name" value="RpoD_Cterm"/>
    <property type="match status" value="1"/>
</dbReference>
<keyword evidence="2 6" id="KW-0805">Transcription regulation</keyword>
<feature type="region of interest" description="Sigma-70 factor domain-2" evidence="6">
    <location>
        <begin position="160"/>
        <end position="230"/>
    </location>
</feature>
<dbReference type="InterPro" id="IPR050239">
    <property type="entry name" value="Sigma-70_RNA_pol_init_factors"/>
</dbReference>
<dbReference type="Pfam" id="PF04545">
    <property type="entry name" value="Sigma70_r4"/>
    <property type="match status" value="1"/>
</dbReference>
<proteinExistence type="inferred from homology"/>
<keyword evidence="3 6" id="KW-0731">Sigma factor</keyword>
<dbReference type="Pfam" id="PF04542">
    <property type="entry name" value="Sigma70_r2"/>
    <property type="match status" value="1"/>
</dbReference>
<dbReference type="InterPro" id="IPR036388">
    <property type="entry name" value="WH-like_DNA-bd_sf"/>
</dbReference>
<dbReference type="InterPro" id="IPR014284">
    <property type="entry name" value="RNA_pol_sigma-70_dom"/>
</dbReference>
<dbReference type="AlphaFoldDB" id="A0A7G9FP59"/>
<name>A0A7G9FP59_9FIRM</name>
<dbReference type="EMBL" id="CP060632">
    <property type="protein sequence ID" value="QNM00341.1"/>
    <property type="molecule type" value="Genomic_DNA"/>
</dbReference>
<evidence type="ECO:0000259" key="8">
    <source>
        <dbReference type="PROSITE" id="PS00715"/>
    </source>
</evidence>
<feature type="compositionally biased region" description="Basic and acidic residues" evidence="7">
    <location>
        <begin position="1"/>
        <end position="12"/>
    </location>
</feature>
<feature type="domain" description="RNA polymerase sigma-70" evidence="8">
    <location>
        <begin position="184"/>
        <end position="197"/>
    </location>
</feature>
<dbReference type="GO" id="GO:0005737">
    <property type="term" value="C:cytoplasm"/>
    <property type="evidence" value="ECO:0007669"/>
    <property type="project" value="UniProtKB-SubCell"/>
</dbReference>
<dbReference type="PANTHER" id="PTHR30603:SF60">
    <property type="entry name" value="RNA POLYMERASE SIGMA FACTOR RPOD"/>
    <property type="match status" value="1"/>
</dbReference>
<feature type="region of interest" description="Sigma-70 factor domain-4" evidence="6">
    <location>
        <begin position="328"/>
        <end position="381"/>
    </location>
</feature>
<evidence type="ECO:0000256" key="2">
    <source>
        <dbReference type="ARBA" id="ARBA00023015"/>
    </source>
</evidence>
<dbReference type="NCBIfam" id="NF006666">
    <property type="entry name" value="PRK09210.1"/>
    <property type="match status" value="1"/>
</dbReference>
<evidence type="ECO:0000256" key="4">
    <source>
        <dbReference type="ARBA" id="ARBA00023125"/>
    </source>
</evidence>
<dbReference type="InterPro" id="IPR007627">
    <property type="entry name" value="RNA_pol_sigma70_r2"/>
</dbReference>
<evidence type="ECO:0000259" key="9">
    <source>
        <dbReference type="PROSITE" id="PS00716"/>
    </source>
</evidence>
<dbReference type="CDD" id="cd06171">
    <property type="entry name" value="Sigma70_r4"/>
    <property type="match status" value="1"/>
</dbReference>
<comment type="function">
    <text evidence="6">Sigma factors are initiation factors that promote the attachment of RNA polymerase to specific initiation sites and are then released. This sigma factor is the primary sigma factor during exponential growth.</text>
</comment>
<gene>
    <name evidence="10" type="primary">rpoD</name>
    <name evidence="6" type="synonym">sigA</name>
    <name evidence="10" type="ORF">H9Q76_03365</name>
</gene>
<dbReference type="Gene3D" id="1.10.601.10">
    <property type="entry name" value="RNA Polymerase Primary Sigma Factor"/>
    <property type="match status" value="2"/>
</dbReference>
<dbReference type="FunFam" id="1.10.601.10:FF:000001">
    <property type="entry name" value="RNA polymerase sigma factor SigA"/>
    <property type="match status" value="1"/>
</dbReference>
<dbReference type="SUPFAM" id="SSF88659">
    <property type="entry name" value="Sigma3 and sigma4 domains of RNA polymerase sigma factors"/>
    <property type="match status" value="2"/>
</dbReference>
<evidence type="ECO:0000256" key="6">
    <source>
        <dbReference type="HAMAP-Rule" id="MF_00963"/>
    </source>
</evidence>
<feature type="DNA-binding region" description="H-T-H motif" evidence="6">
    <location>
        <begin position="354"/>
        <end position="373"/>
    </location>
</feature>
<reference evidence="10 11" key="1">
    <citation type="submission" date="2020-08" db="EMBL/GenBank/DDBJ databases">
        <authorList>
            <person name="Liu C."/>
            <person name="Sun Q."/>
        </authorList>
    </citation>
    <scope>NUCLEOTIDE SEQUENCE [LARGE SCALE GENOMIC DNA]</scope>
    <source>
        <strain evidence="10 11">NSJ-4</strain>
    </source>
</reference>
<dbReference type="InterPro" id="IPR013325">
    <property type="entry name" value="RNA_pol_sigma_r2"/>
</dbReference>
<feature type="domain" description="RNA polymerase sigma-70" evidence="9">
    <location>
        <begin position="353"/>
        <end position="379"/>
    </location>
</feature>
<dbReference type="FunFam" id="1.10.10.10:FF:000002">
    <property type="entry name" value="RNA polymerase sigma factor SigA"/>
    <property type="match status" value="1"/>
</dbReference>
<dbReference type="SUPFAM" id="SSF88946">
    <property type="entry name" value="Sigma2 domain of RNA polymerase sigma factors"/>
    <property type="match status" value="1"/>
</dbReference>
<keyword evidence="1 6" id="KW-0963">Cytoplasm</keyword>
<dbReference type="Pfam" id="PF00140">
    <property type="entry name" value="Sigma70_r1_2"/>
    <property type="match status" value="1"/>
</dbReference>
<dbReference type="NCBIfam" id="TIGR02937">
    <property type="entry name" value="sigma70-ECF"/>
    <property type="match status" value="2"/>
</dbReference>
<keyword evidence="5 6" id="KW-0804">Transcription</keyword>
<evidence type="ECO:0000313" key="10">
    <source>
        <dbReference type="EMBL" id="QNM00341.1"/>
    </source>
</evidence>
<comment type="similarity">
    <text evidence="6">Belongs to the sigma-70 factor family. RpoD/SigA subfamily.</text>
</comment>
<dbReference type="GO" id="GO:0006352">
    <property type="term" value="P:DNA-templated transcription initiation"/>
    <property type="evidence" value="ECO:0007669"/>
    <property type="project" value="UniProtKB-UniRule"/>
</dbReference>
<dbReference type="PROSITE" id="PS00715">
    <property type="entry name" value="SIGMA70_1"/>
    <property type="match status" value="1"/>
</dbReference>
<dbReference type="GO" id="GO:0016987">
    <property type="term" value="F:sigma factor activity"/>
    <property type="evidence" value="ECO:0007669"/>
    <property type="project" value="UniProtKB-UniRule"/>
</dbReference>
<dbReference type="InterPro" id="IPR013324">
    <property type="entry name" value="RNA_pol_sigma_r3/r4-like"/>
</dbReference>
<evidence type="ECO:0000313" key="11">
    <source>
        <dbReference type="Proteomes" id="UP000515819"/>
    </source>
</evidence>
<dbReference type="InterPro" id="IPR028630">
    <property type="entry name" value="Sigma70_RpoD"/>
</dbReference>
<dbReference type="InterPro" id="IPR009042">
    <property type="entry name" value="RNA_pol_sigma70_r1_2"/>
</dbReference>
<protein>
    <recommendedName>
        <fullName evidence="6">RNA polymerase sigma factor SigA</fullName>
    </recommendedName>
</protein>
<dbReference type="InterPro" id="IPR000943">
    <property type="entry name" value="RNA_pol_sigma70"/>
</dbReference>
<comment type="subunit">
    <text evidence="6">Interacts transiently with the RNA polymerase catalytic core.</text>
</comment>
<dbReference type="FunFam" id="1.10.10.10:FF:000004">
    <property type="entry name" value="RNA polymerase sigma factor SigA"/>
    <property type="match status" value="1"/>
</dbReference>
<comment type="subcellular location">
    <subcellularLocation>
        <location evidence="6">Cytoplasm</location>
    </subcellularLocation>
</comment>
<feature type="short sequence motif" description="Interaction with polymerase core subunit RpoC" evidence="6">
    <location>
        <begin position="184"/>
        <end position="187"/>
    </location>
</feature>
<dbReference type="InterPro" id="IPR007624">
    <property type="entry name" value="RNA_pol_sigma70_r3"/>
</dbReference>
<sequence length="396" mass="45502">MAKKVTDKDTKQTTKATNENIMNSDQMKEHLDNLVDMAKKNDNTLIDTEIVNYFVGKPDIELNTDMMTKIFDYLDEHHVAVLSETEEDDEILDDMILEDAEDADIDIEKIDLSVPDGVSIEDPVRMYLKEIGKVPLLTAEEEIELAKRMEAGDEKAKQKLAEANLRLVVSIAKRYVGRGMLFLDLIQEGNLGLIKAVEKFDYEKGYKFSTYATWWIRQAITRAIADQARTIRIPVHMVETINKLIRESRQLLQELGREPLPEEIAERMGISVERVREILKISQEPVSLETPIGEEEDSHLGDFIQDQNVPVPAEAAASNLLRDQLNEVLDTLTEREQKVLRLRFGMDDGRARTLEEVGKEFQVTRERIRQIEAKALRRLRHPSKSRKLKDYLDAND</sequence>
<keyword evidence="11" id="KW-1185">Reference proteome</keyword>
<keyword evidence="4 6" id="KW-0238">DNA-binding</keyword>
<accession>A0A7G9FP59</accession>
<evidence type="ECO:0000256" key="5">
    <source>
        <dbReference type="ARBA" id="ARBA00023163"/>
    </source>
</evidence>
<feature type="region of interest" description="Sigma-70 factor domain-3" evidence="6">
    <location>
        <begin position="239"/>
        <end position="315"/>
    </location>
</feature>
<dbReference type="Pfam" id="PF04539">
    <property type="entry name" value="Sigma70_r3"/>
    <property type="match status" value="1"/>
</dbReference>
<dbReference type="HAMAP" id="MF_00963">
    <property type="entry name" value="Sigma70_RpoD_SigA"/>
    <property type="match status" value="1"/>
</dbReference>
<dbReference type="PROSITE" id="PS00716">
    <property type="entry name" value="SIGMA70_2"/>
    <property type="match status" value="1"/>
</dbReference>
<dbReference type="GO" id="GO:0003677">
    <property type="term" value="F:DNA binding"/>
    <property type="evidence" value="ECO:0007669"/>
    <property type="project" value="UniProtKB-UniRule"/>
</dbReference>
<organism evidence="10 11">
    <name type="scientific">Wujia chipingensis</name>
    <dbReference type="NCBI Taxonomy" id="2763670"/>
    <lineage>
        <taxon>Bacteria</taxon>
        <taxon>Bacillati</taxon>
        <taxon>Bacillota</taxon>
        <taxon>Clostridia</taxon>
        <taxon>Lachnospirales</taxon>
        <taxon>Lachnospiraceae</taxon>
        <taxon>Wujia</taxon>
    </lineage>
</organism>
<dbReference type="PRINTS" id="PR00046">
    <property type="entry name" value="SIGMA70FCT"/>
</dbReference>
<feature type="region of interest" description="Disordered" evidence="7">
    <location>
        <begin position="1"/>
        <end position="27"/>
    </location>
</feature>
<dbReference type="PANTHER" id="PTHR30603">
    <property type="entry name" value="RNA POLYMERASE SIGMA FACTOR RPO"/>
    <property type="match status" value="1"/>
</dbReference>
<evidence type="ECO:0000256" key="1">
    <source>
        <dbReference type="ARBA" id="ARBA00022490"/>
    </source>
</evidence>
<evidence type="ECO:0000256" key="3">
    <source>
        <dbReference type="ARBA" id="ARBA00023082"/>
    </source>
</evidence>
<dbReference type="InterPro" id="IPR012760">
    <property type="entry name" value="RNA_pol_sigma_RpoD_C"/>
</dbReference>
<dbReference type="KEGG" id="wcp:H9Q76_03365"/>
<dbReference type="Gene3D" id="1.10.10.10">
    <property type="entry name" value="Winged helix-like DNA-binding domain superfamily/Winged helix DNA-binding domain"/>
    <property type="match status" value="2"/>
</dbReference>
<dbReference type="Proteomes" id="UP000515819">
    <property type="component" value="Chromosome"/>
</dbReference>
<evidence type="ECO:0000256" key="7">
    <source>
        <dbReference type="SAM" id="MobiDB-lite"/>
    </source>
</evidence>
<dbReference type="InterPro" id="IPR007630">
    <property type="entry name" value="RNA_pol_sigma70_r4"/>
</dbReference>